<reference evidence="3 4" key="1">
    <citation type="submission" date="2020-08" db="EMBL/GenBank/DDBJ databases">
        <title>Genomic Encyclopedia of Type Strains, Phase IV (KMG-IV): sequencing the most valuable type-strain genomes for metagenomic binning, comparative biology and taxonomic classification.</title>
        <authorList>
            <person name="Goeker M."/>
        </authorList>
    </citation>
    <scope>NUCLEOTIDE SEQUENCE [LARGE SCALE GENOMIC DNA]</scope>
    <source>
        <strain evidence="3 4">DSM 2163</strain>
    </source>
</reference>
<dbReference type="CDD" id="cd04186">
    <property type="entry name" value="GT_2_like_c"/>
    <property type="match status" value="1"/>
</dbReference>
<feature type="compositionally biased region" description="Pro residues" evidence="1">
    <location>
        <begin position="1"/>
        <end position="10"/>
    </location>
</feature>
<keyword evidence="4" id="KW-1185">Reference proteome</keyword>
<dbReference type="Gene3D" id="3.90.550.10">
    <property type="entry name" value="Spore Coat Polysaccharide Biosynthesis Protein SpsA, Chain A"/>
    <property type="match status" value="1"/>
</dbReference>
<evidence type="ECO:0000259" key="2">
    <source>
        <dbReference type="Pfam" id="PF00535"/>
    </source>
</evidence>
<proteinExistence type="predicted"/>
<accession>A0A840ZKU4</accession>
<evidence type="ECO:0000256" key="1">
    <source>
        <dbReference type="SAM" id="MobiDB-lite"/>
    </source>
</evidence>
<keyword evidence="3" id="KW-0808">Transferase</keyword>
<dbReference type="Proteomes" id="UP000583454">
    <property type="component" value="Unassembled WGS sequence"/>
</dbReference>
<feature type="region of interest" description="Disordered" evidence="1">
    <location>
        <begin position="1"/>
        <end position="52"/>
    </location>
</feature>
<sequence length="342" mass="35810">MRLPPNPPPSAGEGASRSEAGEGLAPNSPEASLPSPDRLRGPPSPAEGGGPGVATLTAVVVAHDSAGALPDCLAALTREGVRTLVVDNASRDASVAVARAHGAHVIRNARNEGYGRANTLGVRAAEGASHVLILNPDLILQPGAAAALMAAAREWPDAGLFAPRIHEPDGRFFYQPRSLLAPYLANPKGVRALPEGDACAPFLSGACLMIERAFFLDLGGFDENIFLFYEDDDLCRRVTDAGRALVHVHGAVALHGRGRSSAPEPGRVFRTRWHQAWSRAYVSRKYGLPSPSLGMLMTNAPKALLSALVLRRAGVERYGGSAIGAWAALRGASALAREGLVP</sequence>
<dbReference type="AlphaFoldDB" id="A0A840ZKU4"/>
<dbReference type="InterPro" id="IPR029044">
    <property type="entry name" value="Nucleotide-diphossugar_trans"/>
</dbReference>
<dbReference type="Pfam" id="PF00535">
    <property type="entry name" value="Glycos_transf_2"/>
    <property type="match status" value="1"/>
</dbReference>
<dbReference type="PANTHER" id="PTHR43179:SF7">
    <property type="entry name" value="RHAMNOSYLTRANSFERASE WBBL"/>
    <property type="match status" value="1"/>
</dbReference>
<comment type="caution">
    <text evidence="3">The sequence shown here is derived from an EMBL/GenBank/DDBJ whole genome shotgun (WGS) entry which is preliminary data.</text>
</comment>
<dbReference type="GO" id="GO:0016740">
    <property type="term" value="F:transferase activity"/>
    <property type="evidence" value="ECO:0007669"/>
    <property type="project" value="UniProtKB-KW"/>
</dbReference>
<feature type="domain" description="Glycosyltransferase 2-like" evidence="2">
    <location>
        <begin position="58"/>
        <end position="215"/>
    </location>
</feature>
<dbReference type="PANTHER" id="PTHR43179">
    <property type="entry name" value="RHAMNOSYLTRANSFERASE WBBL"/>
    <property type="match status" value="1"/>
</dbReference>
<gene>
    <name evidence="3" type="ORF">HNR00_002637</name>
</gene>
<organism evidence="3 4">
    <name type="scientific">Methylorubrum rhodinum</name>
    <dbReference type="NCBI Taxonomy" id="29428"/>
    <lineage>
        <taxon>Bacteria</taxon>
        <taxon>Pseudomonadati</taxon>
        <taxon>Pseudomonadota</taxon>
        <taxon>Alphaproteobacteria</taxon>
        <taxon>Hyphomicrobiales</taxon>
        <taxon>Methylobacteriaceae</taxon>
        <taxon>Methylorubrum</taxon>
    </lineage>
</organism>
<evidence type="ECO:0000313" key="3">
    <source>
        <dbReference type="EMBL" id="MBB5757920.1"/>
    </source>
</evidence>
<feature type="compositionally biased region" description="Low complexity" evidence="1">
    <location>
        <begin position="11"/>
        <end position="23"/>
    </location>
</feature>
<protein>
    <submittedName>
        <fullName evidence="3">GT2 family glycosyltransferase</fullName>
    </submittedName>
</protein>
<name>A0A840ZKU4_9HYPH</name>
<dbReference type="SUPFAM" id="SSF53448">
    <property type="entry name" value="Nucleotide-diphospho-sugar transferases"/>
    <property type="match status" value="1"/>
</dbReference>
<dbReference type="EMBL" id="JACHOP010000010">
    <property type="protein sequence ID" value="MBB5757920.1"/>
    <property type="molecule type" value="Genomic_DNA"/>
</dbReference>
<evidence type="ECO:0000313" key="4">
    <source>
        <dbReference type="Proteomes" id="UP000583454"/>
    </source>
</evidence>
<dbReference type="InterPro" id="IPR001173">
    <property type="entry name" value="Glyco_trans_2-like"/>
</dbReference>